<dbReference type="Proteomes" id="UP000670776">
    <property type="component" value="Unassembled WGS sequence"/>
</dbReference>
<dbReference type="EMBL" id="JAGJCB010000026">
    <property type="protein sequence ID" value="MBP0905592.1"/>
    <property type="molecule type" value="Genomic_DNA"/>
</dbReference>
<evidence type="ECO:0000313" key="2">
    <source>
        <dbReference type="Proteomes" id="UP000670776"/>
    </source>
</evidence>
<comment type="caution">
    <text evidence="1">The sequence shown here is derived from an EMBL/GenBank/DDBJ whole genome shotgun (WGS) entry which is preliminary data.</text>
</comment>
<evidence type="ECO:0000313" key="1">
    <source>
        <dbReference type="EMBL" id="MBP0905592.1"/>
    </source>
</evidence>
<reference evidence="1 2" key="1">
    <citation type="submission" date="2021-04" db="EMBL/GenBank/DDBJ databases">
        <title>Mariniflexile gromovii gen. nov., sp. nov., a gliding bacterium isolated from the sea urchin Strongylocentrotus intermedius.</title>
        <authorList>
            <person name="Ko S."/>
            <person name="Le V."/>
            <person name="Ahn C.-Y."/>
            <person name="Oh H.-M."/>
        </authorList>
    </citation>
    <scope>NUCLEOTIDE SEQUENCE [LARGE SCALE GENOMIC DNA]</scope>
    <source>
        <strain evidence="1 2">KCTC 12570</strain>
    </source>
</reference>
<accession>A0ABS4BZP0</accession>
<protein>
    <submittedName>
        <fullName evidence="1">Uncharacterized protein</fullName>
    </submittedName>
</protein>
<name>A0ABS4BZP0_9FLAO</name>
<keyword evidence="2" id="KW-1185">Reference proteome</keyword>
<proteinExistence type="predicted"/>
<gene>
    <name evidence="1" type="ORF">J8H85_17320</name>
</gene>
<organism evidence="1 2">
    <name type="scientific">Mariniflexile gromovii</name>
    <dbReference type="NCBI Taxonomy" id="362523"/>
    <lineage>
        <taxon>Bacteria</taxon>
        <taxon>Pseudomonadati</taxon>
        <taxon>Bacteroidota</taxon>
        <taxon>Flavobacteriia</taxon>
        <taxon>Flavobacteriales</taxon>
        <taxon>Flavobacteriaceae</taxon>
        <taxon>Mariniflexile</taxon>
    </lineage>
</organism>
<sequence length="75" mass="9002">MRYSSPKELYVVTYKNKLKLLVCPFEVLVKYDIESLKKHQIVKVDEVKITLELVTVYIIKGRAYFYFHFEIIVLD</sequence>